<gene>
    <name evidence="2" type="ORF">Acor_12220</name>
</gene>
<protein>
    <submittedName>
        <fullName evidence="2">Uncharacterized protein</fullName>
    </submittedName>
</protein>
<organism evidence="2 3">
    <name type="scientific">Acrocarpospora corrugata</name>
    <dbReference type="NCBI Taxonomy" id="35763"/>
    <lineage>
        <taxon>Bacteria</taxon>
        <taxon>Bacillati</taxon>
        <taxon>Actinomycetota</taxon>
        <taxon>Actinomycetes</taxon>
        <taxon>Streptosporangiales</taxon>
        <taxon>Streptosporangiaceae</taxon>
        <taxon>Acrocarpospora</taxon>
    </lineage>
</organism>
<dbReference type="Proteomes" id="UP000334990">
    <property type="component" value="Unassembled WGS sequence"/>
</dbReference>
<feature type="region of interest" description="Disordered" evidence="1">
    <location>
        <begin position="1"/>
        <end position="22"/>
    </location>
</feature>
<evidence type="ECO:0000313" key="2">
    <source>
        <dbReference type="EMBL" id="GER99158.1"/>
    </source>
</evidence>
<reference evidence="2 3" key="1">
    <citation type="submission" date="2019-10" db="EMBL/GenBank/DDBJ databases">
        <title>Whole genome shotgun sequence of Acrocarpospora corrugata NBRC 13972.</title>
        <authorList>
            <person name="Ichikawa N."/>
            <person name="Kimura A."/>
            <person name="Kitahashi Y."/>
            <person name="Komaki H."/>
            <person name="Oguchi A."/>
        </authorList>
    </citation>
    <scope>NUCLEOTIDE SEQUENCE [LARGE SCALE GENOMIC DNA]</scope>
    <source>
        <strain evidence="2 3">NBRC 13972</strain>
    </source>
</reference>
<comment type="caution">
    <text evidence="2">The sequence shown here is derived from an EMBL/GenBank/DDBJ whole genome shotgun (WGS) entry which is preliminary data.</text>
</comment>
<proteinExistence type="predicted"/>
<name>A0A5M3VSH7_9ACTN</name>
<keyword evidence="3" id="KW-1185">Reference proteome</keyword>
<evidence type="ECO:0000313" key="3">
    <source>
        <dbReference type="Proteomes" id="UP000334990"/>
    </source>
</evidence>
<dbReference type="EMBL" id="BLAD01000039">
    <property type="protein sequence ID" value="GER99158.1"/>
    <property type="molecule type" value="Genomic_DNA"/>
</dbReference>
<accession>A0A5M3VSH7</accession>
<evidence type="ECO:0000256" key="1">
    <source>
        <dbReference type="SAM" id="MobiDB-lite"/>
    </source>
</evidence>
<sequence>MPDDLPRILGHQGEPPTGAHPLTQGLDQIGHTLITERSQTNLTHRVRVTRPLFSKLHPRRLIGHFPRRHLLFTHEPKDLSVRLAV</sequence>
<dbReference type="AlphaFoldDB" id="A0A5M3VSH7"/>